<dbReference type="EMBL" id="CAJNOQ010021943">
    <property type="protein sequence ID" value="CAF1493976.1"/>
    <property type="molecule type" value="Genomic_DNA"/>
</dbReference>
<dbReference type="EMBL" id="CAJOBC010087440">
    <property type="protein sequence ID" value="CAF4356682.1"/>
    <property type="molecule type" value="Genomic_DNA"/>
</dbReference>
<protein>
    <submittedName>
        <fullName evidence="1">Uncharacterized protein</fullName>
    </submittedName>
</protein>
<sequence length="112" mass="13244">LMMEHSHTRLVPIFICIFTLLLINPILCRMIYSSNDGGSLFINNNQTPLEDEHDNLLLRDIRSARESMYRAKQKHRLTGRNNYNSPEELRAYWIELLNNAKGRNHYAHSFEK</sequence>
<gene>
    <name evidence="1" type="ORF">GPM918_LOCUS36385</name>
    <name evidence="2" type="ORF">SRO942_LOCUS37119</name>
</gene>
<keyword evidence="3" id="KW-1185">Reference proteome</keyword>
<dbReference type="AlphaFoldDB" id="A0A815SSS8"/>
<reference evidence="1" key="1">
    <citation type="submission" date="2021-02" db="EMBL/GenBank/DDBJ databases">
        <authorList>
            <person name="Nowell W R."/>
        </authorList>
    </citation>
    <scope>NUCLEOTIDE SEQUENCE</scope>
</reference>
<evidence type="ECO:0000313" key="3">
    <source>
        <dbReference type="Proteomes" id="UP000663829"/>
    </source>
</evidence>
<evidence type="ECO:0000313" key="1">
    <source>
        <dbReference type="EMBL" id="CAF1493976.1"/>
    </source>
</evidence>
<comment type="caution">
    <text evidence="1">The sequence shown here is derived from an EMBL/GenBank/DDBJ whole genome shotgun (WGS) entry which is preliminary data.</text>
</comment>
<evidence type="ECO:0000313" key="2">
    <source>
        <dbReference type="EMBL" id="CAF4356682.1"/>
    </source>
</evidence>
<feature type="non-terminal residue" evidence="1">
    <location>
        <position position="1"/>
    </location>
</feature>
<dbReference type="Proteomes" id="UP000663829">
    <property type="component" value="Unassembled WGS sequence"/>
</dbReference>
<accession>A0A815SSS8</accession>
<organism evidence="1 3">
    <name type="scientific">Didymodactylos carnosus</name>
    <dbReference type="NCBI Taxonomy" id="1234261"/>
    <lineage>
        <taxon>Eukaryota</taxon>
        <taxon>Metazoa</taxon>
        <taxon>Spiralia</taxon>
        <taxon>Gnathifera</taxon>
        <taxon>Rotifera</taxon>
        <taxon>Eurotatoria</taxon>
        <taxon>Bdelloidea</taxon>
        <taxon>Philodinida</taxon>
        <taxon>Philodinidae</taxon>
        <taxon>Didymodactylos</taxon>
    </lineage>
</organism>
<name>A0A815SSS8_9BILA</name>
<proteinExistence type="predicted"/>
<dbReference type="Proteomes" id="UP000681722">
    <property type="component" value="Unassembled WGS sequence"/>
</dbReference>